<dbReference type="Proteomes" id="UP000199365">
    <property type="component" value="Unassembled WGS sequence"/>
</dbReference>
<keyword evidence="1" id="KW-0732">Signal</keyword>
<dbReference type="AlphaFoldDB" id="A0A1H1GED9"/>
<organism evidence="2 3">
    <name type="scientific">Paraburkholderia tuberum</name>
    <dbReference type="NCBI Taxonomy" id="157910"/>
    <lineage>
        <taxon>Bacteria</taxon>
        <taxon>Pseudomonadati</taxon>
        <taxon>Pseudomonadota</taxon>
        <taxon>Betaproteobacteria</taxon>
        <taxon>Burkholderiales</taxon>
        <taxon>Burkholderiaceae</taxon>
        <taxon>Paraburkholderia</taxon>
    </lineage>
</organism>
<proteinExistence type="predicted"/>
<reference evidence="3" key="1">
    <citation type="submission" date="2016-10" db="EMBL/GenBank/DDBJ databases">
        <authorList>
            <person name="Varghese N."/>
            <person name="Submissions S."/>
        </authorList>
    </citation>
    <scope>NUCLEOTIDE SEQUENCE [LARGE SCALE GENOMIC DNA]</scope>
    <source>
        <strain evidence="3">DUS833</strain>
    </source>
</reference>
<sequence length="105" mass="10562">MKTRTFAMLVGGVLLTSMTASAFAGVVVGVAVPAPVAVVPATPVYAPPTVVVQNGYAAAAVPAAVAPVVTVAPAPPPPMAVVVMPRRVWMPGHWVGGVWVAGHWS</sequence>
<evidence type="ECO:0008006" key="4">
    <source>
        <dbReference type="Google" id="ProtNLM"/>
    </source>
</evidence>
<feature type="chain" id="PRO_5011719319" description="PXPV repeat-containing protein" evidence="1">
    <location>
        <begin position="23"/>
        <end position="105"/>
    </location>
</feature>
<dbReference type="EMBL" id="FNKX01000001">
    <property type="protein sequence ID" value="SDR11453.1"/>
    <property type="molecule type" value="Genomic_DNA"/>
</dbReference>
<evidence type="ECO:0000313" key="2">
    <source>
        <dbReference type="EMBL" id="SDR11453.1"/>
    </source>
</evidence>
<keyword evidence="3" id="KW-1185">Reference proteome</keyword>
<evidence type="ECO:0000313" key="3">
    <source>
        <dbReference type="Proteomes" id="UP000199365"/>
    </source>
</evidence>
<name>A0A1H1GED9_9BURK</name>
<evidence type="ECO:0000256" key="1">
    <source>
        <dbReference type="SAM" id="SignalP"/>
    </source>
</evidence>
<protein>
    <recommendedName>
        <fullName evidence="4">PXPV repeat-containing protein</fullName>
    </recommendedName>
</protein>
<feature type="signal peptide" evidence="1">
    <location>
        <begin position="1"/>
        <end position="22"/>
    </location>
</feature>
<dbReference type="RefSeq" id="WP_244144874.1">
    <property type="nucleotide sequence ID" value="NZ_FNKX01000001.1"/>
</dbReference>
<gene>
    <name evidence="2" type="ORF">SAMN05445850_2853</name>
</gene>
<accession>A0A1H1GED9</accession>